<reference evidence="1" key="1">
    <citation type="journal article" date="2015" name="Nature">
        <title>Complex archaea that bridge the gap between prokaryotes and eukaryotes.</title>
        <authorList>
            <person name="Spang A."/>
            <person name="Saw J.H."/>
            <person name="Jorgensen S.L."/>
            <person name="Zaremba-Niedzwiedzka K."/>
            <person name="Martijn J."/>
            <person name="Lind A.E."/>
            <person name="van Eijk R."/>
            <person name="Schleper C."/>
            <person name="Guy L."/>
            <person name="Ettema T.J."/>
        </authorList>
    </citation>
    <scope>NUCLEOTIDE SEQUENCE</scope>
</reference>
<proteinExistence type="predicted"/>
<gene>
    <name evidence="1" type="ORF">LCGC14_0356050</name>
</gene>
<accession>A0A0F9WHK8</accession>
<evidence type="ECO:0008006" key="2">
    <source>
        <dbReference type="Google" id="ProtNLM"/>
    </source>
</evidence>
<dbReference type="AlphaFoldDB" id="A0A0F9WHK8"/>
<organism evidence="1">
    <name type="scientific">marine sediment metagenome</name>
    <dbReference type="NCBI Taxonomy" id="412755"/>
    <lineage>
        <taxon>unclassified sequences</taxon>
        <taxon>metagenomes</taxon>
        <taxon>ecological metagenomes</taxon>
    </lineage>
</organism>
<comment type="caution">
    <text evidence="1">The sequence shown here is derived from an EMBL/GenBank/DDBJ whole genome shotgun (WGS) entry which is preliminary data.</text>
</comment>
<protein>
    <recommendedName>
        <fullName evidence="2">HD domain-containing protein</fullName>
    </recommendedName>
</protein>
<dbReference type="SUPFAM" id="SSF109604">
    <property type="entry name" value="HD-domain/PDEase-like"/>
    <property type="match status" value="1"/>
</dbReference>
<evidence type="ECO:0000313" key="1">
    <source>
        <dbReference type="EMBL" id="KKN77868.1"/>
    </source>
</evidence>
<name>A0A0F9WHK8_9ZZZZ</name>
<sequence length="195" mass="22568">MDDRRVILTYTGKVFDFWEPTPEMFCIEDIAHALAMQNRFNGHTVQPYSVAEHCVRMSYVEDRLPGDPLTNLLHEVAEAYVGDIASPQKQYLTWEVPSSGCVSTVTFRDQESMIVEVIFKALDVSLLPTDGTKKADRIMLATEIRDLMFSTTLFNEYLVGVEPLEEKIYPWEWFRAEQEFLIRFKELINGDTEVK</sequence>
<dbReference type="Gene3D" id="1.10.3210.10">
    <property type="entry name" value="Hypothetical protein af1432"/>
    <property type="match status" value="1"/>
</dbReference>
<dbReference type="EMBL" id="LAZR01000272">
    <property type="protein sequence ID" value="KKN77868.1"/>
    <property type="molecule type" value="Genomic_DNA"/>
</dbReference>